<accession>A0AAV0WU85</accession>
<dbReference type="PANTHER" id="PTHR12236">
    <property type="entry name" value="STRUCTURAL CONTITUENT OF CUTICLE"/>
    <property type="match status" value="1"/>
</dbReference>
<evidence type="ECO:0000313" key="5">
    <source>
        <dbReference type="EMBL" id="CAI6359097.1"/>
    </source>
</evidence>
<feature type="region of interest" description="Disordered" evidence="3">
    <location>
        <begin position="304"/>
        <end position="325"/>
    </location>
</feature>
<dbReference type="PROSITE" id="PS00233">
    <property type="entry name" value="CHIT_BIND_RR_1"/>
    <property type="match status" value="1"/>
</dbReference>
<feature type="chain" id="PRO_5044021424" description="Cuticle protein" evidence="4">
    <location>
        <begin position="23"/>
        <end position="325"/>
    </location>
</feature>
<dbReference type="PANTHER" id="PTHR12236:SF79">
    <property type="entry name" value="CUTICULAR PROTEIN 50CB-RELATED"/>
    <property type="match status" value="1"/>
</dbReference>
<dbReference type="GO" id="GO:0005615">
    <property type="term" value="C:extracellular space"/>
    <property type="evidence" value="ECO:0007669"/>
    <property type="project" value="TreeGrafter"/>
</dbReference>
<evidence type="ECO:0000256" key="4">
    <source>
        <dbReference type="SAM" id="SignalP"/>
    </source>
</evidence>
<dbReference type="Proteomes" id="UP001160148">
    <property type="component" value="Unassembled WGS sequence"/>
</dbReference>
<reference evidence="5 6" key="1">
    <citation type="submission" date="2023-01" db="EMBL/GenBank/DDBJ databases">
        <authorList>
            <person name="Whitehead M."/>
        </authorList>
    </citation>
    <scope>NUCLEOTIDE SEQUENCE [LARGE SCALE GENOMIC DNA]</scope>
</reference>
<dbReference type="Pfam" id="PF00379">
    <property type="entry name" value="Chitin_bind_4"/>
    <property type="match status" value="1"/>
</dbReference>
<feature type="region of interest" description="Disordered" evidence="3">
    <location>
        <begin position="132"/>
        <end position="161"/>
    </location>
</feature>
<keyword evidence="1 2" id="KW-0193">Cuticle</keyword>
<keyword evidence="6" id="KW-1185">Reference proteome</keyword>
<sequence>MSQQKAVVILLLNVFLTSYVCAQYGSPAGNSNPEYGGTGTSVPSGSYEHKGQNPVGGPSVLDGNSEAEPFNFAYQVEDAPTNTDFKHEANSDGKRVTGAYSVLLPDGRNQVVTYVADENGYNAKVNYERVAKPQPSQPGSQGGYPSAPGFPSAAPSYPSAAPGYPSAAAPVYSSAADLGYPSSAPGFPSSALGGYPSSASSYPSSVPGFPSSALSYPTGVKGSLTDENGYNAKDNYEGESKPQPSQPDSQRGYLSGLGFPSTASKYPSPTIASFVHRPVGYPVDISTPAPLSAPGYLVRVPPRLKGDTGSSRPKFEEVTDYPILG</sequence>
<evidence type="ECO:0008006" key="7">
    <source>
        <dbReference type="Google" id="ProtNLM"/>
    </source>
</evidence>
<evidence type="ECO:0000256" key="3">
    <source>
        <dbReference type="SAM" id="MobiDB-lite"/>
    </source>
</evidence>
<evidence type="ECO:0000256" key="2">
    <source>
        <dbReference type="PROSITE-ProRule" id="PRU00497"/>
    </source>
</evidence>
<dbReference type="InterPro" id="IPR031311">
    <property type="entry name" value="CHIT_BIND_RR_consensus"/>
</dbReference>
<protein>
    <recommendedName>
        <fullName evidence="7">Cuticle protein</fullName>
    </recommendedName>
</protein>
<dbReference type="GO" id="GO:0042302">
    <property type="term" value="F:structural constituent of cuticle"/>
    <property type="evidence" value="ECO:0007669"/>
    <property type="project" value="UniProtKB-UniRule"/>
</dbReference>
<name>A0AAV0WU85_9HEMI</name>
<dbReference type="EMBL" id="CARXXK010000002">
    <property type="protein sequence ID" value="CAI6359097.1"/>
    <property type="molecule type" value="Genomic_DNA"/>
</dbReference>
<evidence type="ECO:0000256" key="1">
    <source>
        <dbReference type="ARBA" id="ARBA00022460"/>
    </source>
</evidence>
<gene>
    <name evidence="5" type="ORF">MEUPH1_LOCUS14540</name>
</gene>
<feature type="signal peptide" evidence="4">
    <location>
        <begin position="1"/>
        <end position="22"/>
    </location>
</feature>
<feature type="compositionally biased region" description="Low complexity" evidence="3">
    <location>
        <begin position="143"/>
        <end position="161"/>
    </location>
</feature>
<feature type="region of interest" description="Disordered" evidence="3">
    <location>
        <begin position="27"/>
        <end position="53"/>
    </location>
</feature>
<proteinExistence type="predicted"/>
<feature type="region of interest" description="Disordered" evidence="3">
    <location>
        <begin position="220"/>
        <end position="258"/>
    </location>
</feature>
<dbReference type="PRINTS" id="PR00947">
    <property type="entry name" value="CUTICLE"/>
</dbReference>
<dbReference type="AlphaFoldDB" id="A0AAV0WU85"/>
<dbReference type="InterPro" id="IPR000618">
    <property type="entry name" value="Insect_cuticle"/>
</dbReference>
<organism evidence="5 6">
    <name type="scientific">Macrosiphum euphorbiae</name>
    <name type="common">potato aphid</name>
    <dbReference type="NCBI Taxonomy" id="13131"/>
    <lineage>
        <taxon>Eukaryota</taxon>
        <taxon>Metazoa</taxon>
        <taxon>Ecdysozoa</taxon>
        <taxon>Arthropoda</taxon>
        <taxon>Hexapoda</taxon>
        <taxon>Insecta</taxon>
        <taxon>Pterygota</taxon>
        <taxon>Neoptera</taxon>
        <taxon>Paraneoptera</taxon>
        <taxon>Hemiptera</taxon>
        <taxon>Sternorrhyncha</taxon>
        <taxon>Aphidomorpha</taxon>
        <taxon>Aphidoidea</taxon>
        <taxon>Aphididae</taxon>
        <taxon>Macrosiphini</taxon>
        <taxon>Macrosiphum</taxon>
    </lineage>
</organism>
<dbReference type="InterPro" id="IPR051217">
    <property type="entry name" value="Insect_Cuticle_Struc_Prot"/>
</dbReference>
<comment type="caution">
    <text evidence="5">The sequence shown here is derived from an EMBL/GenBank/DDBJ whole genome shotgun (WGS) entry which is preliminary data.</text>
</comment>
<dbReference type="GO" id="GO:0031012">
    <property type="term" value="C:extracellular matrix"/>
    <property type="evidence" value="ECO:0007669"/>
    <property type="project" value="TreeGrafter"/>
</dbReference>
<evidence type="ECO:0000313" key="6">
    <source>
        <dbReference type="Proteomes" id="UP001160148"/>
    </source>
</evidence>
<keyword evidence="4" id="KW-0732">Signal</keyword>
<dbReference type="PROSITE" id="PS51155">
    <property type="entry name" value="CHIT_BIND_RR_2"/>
    <property type="match status" value="1"/>
</dbReference>